<feature type="transmembrane region" description="Helical" evidence="5">
    <location>
        <begin position="219"/>
        <end position="238"/>
    </location>
</feature>
<feature type="transmembrane region" description="Helical" evidence="5">
    <location>
        <begin position="378"/>
        <end position="395"/>
    </location>
</feature>
<feature type="transmembrane region" description="Helical" evidence="5">
    <location>
        <begin position="331"/>
        <end position="358"/>
    </location>
</feature>
<evidence type="ECO:0000259" key="6">
    <source>
        <dbReference type="Pfam" id="PF04932"/>
    </source>
</evidence>
<accession>A0A0G0I460</accession>
<feature type="transmembrane region" description="Helical" evidence="5">
    <location>
        <begin position="175"/>
        <end position="191"/>
    </location>
</feature>
<keyword evidence="4 5" id="KW-0472">Membrane</keyword>
<evidence type="ECO:0000313" key="8">
    <source>
        <dbReference type="Proteomes" id="UP000034231"/>
    </source>
</evidence>
<feature type="transmembrane region" description="Helical" evidence="5">
    <location>
        <begin position="27"/>
        <end position="42"/>
    </location>
</feature>
<dbReference type="PANTHER" id="PTHR37422:SF13">
    <property type="entry name" value="LIPOPOLYSACCHARIDE BIOSYNTHESIS PROTEIN PA4999-RELATED"/>
    <property type="match status" value="1"/>
</dbReference>
<evidence type="ECO:0000256" key="2">
    <source>
        <dbReference type="ARBA" id="ARBA00022692"/>
    </source>
</evidence>
<sequence>MSFSLLLALFLVITPIFGKSVDYLESIILYGAIISFFLFSRFRRSPPFVLHQKFILFQITLVLLYIVSTIFAKNIGFSYYGFFRFLFTLTLLNLCLTNIKDTVLSKLIHYSSLVYGSIFLLNKLSLLSLPLRPFNDNFILQIWGHSYLADIIIMAIPIVIYKLLYHSPISLKNKLFYYFSLILLLTVLILTNSRSGAISLAIGSAYLLIPKIKNIFKPLVILVVIFLVAYFTNQFLYLQESTLKSPGGNRLEYWRQSIHGFIESPLVGNGPNNFFYINKKYENLPYSNTNYAHNYFLESLALNGLPYTLIFFAFILFSLRYQLHRHPLNFSIALTALINTLLDPAWNSLGIFCLSLFYVFYQNPQVVVSSSKVSSKKYISLYSLAIFIIICLHYLTKTTADILYINNQKLPSFRFDPISLDNSLALDSQFLNRTLALYAHDVFLYQELIRTTPLPESEKYYYQLFSLSPKENLAQYSQLATYYLQTNQQDKLTSLLSFIDKNIISTTYSVKETIPLAKIYYQTALLQWNNHEFETAIDNFKSALNFSKGWAEFQIELANAYWSYGQKDLAKNQLQVECQKIPLSSQNCQDFLNKNQFSVPGSRQSLISLIDPRYLPLSDADTQLLASYRQQIKNNPLPQSEDYYYKIFEIDPWRNLDLYSQLADYYLHQKRFDELDRLLSLISHNLNTENHSTGPMHETLPIAKTFYHFALIKFDAKLYDQALYYFQEANRFSMDLMDFHIEYANALSSTGQKDQALKHLKAECQKNPINNNYCNLFFKQFNDNLPLPGRPVMLQKIDNLTPYYSYDSIKNSQF</sequence>
<evidence type="ECO:0000256" key="3">
    <source>
        <dbReference type="ARBA" id="ARBA00022989"/>
    </source>
</evidence>
<dbReference type="InterPro" id="IPR007016">
    <property type="entry name" value="O-antigen_ligase-rel_domated"/>
</dbReference>
<dbReference type="SUPFAM" id="SSF48452">
    <property type="entry name" value="TPR-like"/>
    <property type="match status" value="1"/>
</dbReference>
<keyword evidence="3 5" id="KW-1133">Transmembrane helix</keyword>
<dbReference type="AlphaFoldDB" id="A0A0G0I460"/>
<feature type="transmembrane region" description="Helical" evidence="5">
    <location>
        <begin position="142"/>
        <end position="163"/>
    </location>
</feature>
<name>A0A0G0I460_9BACT</name>
<dbReference type="PANTHER" id="PTHR37422">
    <property type="entry name" value="TEICHURONIC ACID BIOSYNTHESIS PROTEIN TUAE"/>
    <property type="match status" value="1"/>
</dbReference>
<comment type="subcellular location">
    <subcellularLocation>
        <location evidence="1">Membrane</location>
        <topology evidence="1">Multi-pass membrane protein</topology>
    </subcellularLocation>
</comment>
<dbReference type="InterPro" id="IPR011990">
    <property type="entry name" value="TPR-like_helical_dom_sf"/>
</dbReference>
<feature type="transmembrane region" description="Helical" evidence="5">
    <location>
        <begin position="77"/>
        <end position="96"/>
    </location>
</feature>
<evidence type="ECO:0000313" key="7">
    <source>
        <dbReference type="EMBL" id="KKQ49342.1"/>
    </source>
</evidence>
<feature type="domain" description="O-antigen ligase-related" evidence="6">
    <location>
        <begin position="180"/>
        <end position="312"/>
    </location>
</feature>
<evidence type="ECO:0000256" key="4">
    <source>
        <dbReference type="ARBA" id="ARBA00023136"/>
    </source>
</evidence>
<dbReference type="InterPro" id="IPR051533">
    <property type="entry name" value="WaaL-like"/>
</dbReference>
<dbReference type="EMBL" id="LBTX01000016">
    <property type="protein sequence ID" value="KKQ49342.1"/>
    <property type="molecule type" value="Genomic_DNA"/>
</dbReference>
<organism evidence="7 8">
    <name type="scientific">Candidatus Shapirobacteria bacterium GW2011_GWE1_38_10</name>
    <dbReference type="NCBI Taxonomy" id="1618488"/>
    <lineage>
        <taxon>Bacteria</taxon>
        <taxon>Candidatus Shapironibacteriota</taxon>
    </lineage>
</organism>
<dbReference type="Gene3D" id="1.25.40.10">
    <property type="entry name" value="Tetratricopeptide repeat domain"/>
    <property type="match status" value="2"/>
</dbReference>
<comment type="caution">
    <text evidence="7">The sequence shown here is derived from an EMBL/GenBank/DDBJ whole genome shotgun (WGS) entry which is preliminary data.</text>
</comment>
<dbReference type="Pfam" id="PF04932">
    <property type="entry name" value="Wzy_C"/>
    <property type="match status" value="1"/>
</dbReference>
<dbReference type="GO" id="GO:0016020">
    <property type="term" value="C:membrane"/>
    <property type="evidence" value="ECO:0007669"/>
    <property type="project" value="UniProtKB-SubCell"/>
</dbReference>
<protein>
    <recommendedName>
        <fullName evidence="6">O-antigen ligase-related domain-containing protein</fullName>
    </recommendedName>
</protein>
<proteinExistence type="predicted"/>
<feature type="transmembrane region" description="Helical" evidence="5">
    <location>
        <begin position="103"/>
        <end position="122"/>
    </location>
</feature>
<feature type="transmembrane region" description="Helical" evidence="5">
    <location>
        <begin position="54"/>
        <end position="71"/>
    </location>
</feature>
<evidence type="ECO:0000256" key="5">
    <source>
        <dbReference type="SAM" id="Phobius"/>
    </source>
</evidence>
<dbReference type="Proteomes" id="UP000034231">
    <property type="component" value="Unassembled WGS sequence"/>
</dbReference>
<feature type="transmembrane region" description="Helical" evidence="5">
    <location>
        <begin position="300"/>
        <end position="319"/>
    </location>
</feature>
<evidence type="ECO:0000256" key="1">
    <source>
        <dbReference type="ARBA" id="ARBA00004141"/>
    </source>
</evidence>
<keyword evidence="2 5" id="KW-0812">Transmembrane</keyword>
<gene>
    <name evidence="7" type="ORF">US68_C0016G0002</name>
</gene>
<reference evidence="7 8" key="1">
    <citation type="journal article" date="2015" name="Nature">
        <title>rRNA introns, odd ribosomes, and small enigmatic genomes across a large radiation of phyla.</title>
        <authorList>
            <person name="Brown C.T."/>
            <person name="Hug L.A."/>
            <person name="Thomas B.C."/>
            <person name="Sharon I."/>
            <person name="Castelle C.J."/>
            <person name="Singh A."/>
            <person name="Wilkins M.J."/>
            <person name="Williams K.H."/>
            <person name="Banfield J.F."/>
        </authorList>
    </citation>
    <scope>NUCLEOTIDE SEQUENCE [LARGE SCALE GENOMIC DNA]</scope>
</reference>